<dbReference type="Gene3D" id="3.60.10.10">
    <property type="entry name" value="Endonuclease/exonuclease/phosphatase"/>
    <property type="match status" value="1"/>
</dbReference>
<evidence type="ECO:0000259" key="1">
    <source>
        <dbReference type="PROSITE" id="PS50878"/>
    </source>
</evidence>
<dbReference type="Pfam" id="PF00078">
    <property type="entry name" value="RVT_1"/>
    <property type="match status" value="1"/>
</dbReference>
<dbReference type="CDD" id="cd09076">
    <property type="entry name" value="L1-EN"/>
    <property type="match status" value="1"/>
</dbReference>
<dbReference type="GeneTree" id="ENSGT00940000163630"/>
<dbReference type="GO" id="GO:0003824">
    <property type="term" value="F:catalytic activity"/>
    <property type="evidence" value="ECO:0007669"/>
    <property type="project" value="InterPro"/>
</dbReference>
<dbReference type="Ensembl" id="ENSXETT00000107494">
    <property type="protein sequence ID" value="ENSXETP00000110056"/>
    <property type="gene ID" value="ENSXETG00000044863"/>
</dbReference>
<proteinExistence type="predicted"/>
<reference evidence="2" key="2">
    <citation type="submission" date="2021-03" db="UniProtKB">
        <authorList>
            <consortium name="Ensembl"/>
        </authorList>
    </citation>
    <scope>IDENTIFICATION</scope>
</reference>
<dbReference type="InterPro" id="IPR043502">
    <property type="entry name" value="DNA/RNA_pol_sf"/>
</dbReference>
<dbReference type="InParanoid" id="A0A803JQ02"/>
<name>A0A803JQ02_XENTR</name>
<dbReference type="PROSITE" id="PS50878">
    <property type="entry name" value="RT_POL"/>
    <property type="match status" value="1"/>
</dbReference>
<sequence length="735" mass="84373">MVKFYSLNVRGLNTPQKRNLTLNEAFKVKADILFYQETHFKKPNPPSFQNRKYPIAYHALSCTKSKGVSILVGTAIAFQLHQQLADPSGRYLMLICSINNQVYTLVNLYTPNENQIQFLTKTLTHLMQHRQGKCIVAGDFNNILNPILDISRLNMKQNNRDQVPARKFRELLHKFALTDVWRAKYPTEKEYTYYSPRHATYSRIDLILADPQTTTQTTKAWIGIQSWSDHAPIGIDIQPLPTQHIISRWRLNDSLIAHQDTQTYIKQEIESYFQTNTTEETNIQLTWLAHKATLRGTIIARASQLRKQRDQKVNELQTKIKLAQNKQHKHPSKTREQLIQIQKTELQQILLAKTEYRLKMLKQNYYTKGNKADKLLATQLGIKQAQTRIQYLTKQNHKITDPQQIVNQFAQYYNSLYNLKDSKTEPQPTTKLIHQYLSTLNFPQPSPTQRELLSAPITIEEITQAIKQLKLGKSPGPDSFTNIYYKTYQATLLPHLQKLFQNIMDTGKIHQEFLQAHISTIPKPGKSQDQCQNYRPIALLNTDLKIYSKILALRLNTVLPSLINYDQVGFVPGRQAPDNTRKLHNLLHIIKQQKIPALILSLDAEKTFDRIHWEYMNHTLQKFGLGTNFIKAISPLYSTPSAKVCTGGVLSNAFHLTNGTRQGCPLSPLIFALMVEPLAINLRQNPNIKGIPTRSGHHTIGLFADDIILLITDPQVTLPNIMTELKIFTKSPGTR</sequence>
<organism evidence="2">
    <name type="scientific">Xenopus tropicalis</name>
    <name type="common">Western clawed frog</name>
    <name type="synonym">Silurana tropicalis</name>
    <dbReference type="NCBI Taxonomy" id="8364"/>
    <lineage>
        <taxon>Eukaryota</taxon>
        <taxon>Metazoa</taxon>
        <taxon>Chordata</taxon>
        <taxon>Craniata</taxon>
        <taxon>Vertebrata</taxon>
        <taxon>Euteleostomi</taxon>
        <taxon>Amphibia</taxon>
        <taxon>Batrachia</taxon>
        <taxon>Anura</taxon>
        <taxon>Pipoidea</taxon>
        <taxon>Pipidae</taxon>
        <taxon>Xenopodinae</taxon>
        <taxon>Xenopus</taxon>
        <taxon>Silurana</taxon>
    </lineage>
</organism>
<dbReference type="Pfam" id="PF03372">
    <property type="entry name" value="Exo_endo_phos"/>
    <property type="match status" value="1"/>
</dbReference>
<dbReference type="CDD" id="cd01650">
    <property type="entry name" value="RT_nLTR_like"/>
    <property type="match status" value="1"/>
</dbReference>
<dbReference type="InterPro" id="IPR005135">
    <property type="entry name" value="Endo/exonuclease/phosphatase"/>
</dbReference>
<dbReference type="PANTHER" id="PTHR31635:SF196">
    <property type="entry name" value="REVERSE TRANSCRIPTASE DOMAIN-CONTAINING PROTEIN-RELATED"/>
    <property type="match status" value="1"/>
</dbReference>
<protein>
    <recommendedName>
        <fullName evidence="1">Reverse transcriptase domain-containing protein</fullName>
    </recommendedName>
</protein>
<dbReference type="InterPro" id="IPR000477">
    <property type="entry name" value="RT_dom"/>
</dbReference>
<reference evidence="2" key="1">
    <citation type="journal article" date="2010" name="Science">
        <title>The genome of the Western clawed frog Xenopus tropicalis.</title>
        <authorList>
            <person name="Hellsten U."/>
            <person name="Harland R.M."/>
            <person name="Gilchrist M.J."/>
            <person name="Hendrix D."/>
            <person name="Jurka J."/>
            <person name="Kapitonov V."/>
            <person name="Ovcharenko I."/>
            <person name="Putnam N.H."/>
            <person name="Shu S."/>
            <person name="Taher L."/>
            <person name="Blitz I.L."/>
            <person name="Blumberg B."/>
            <person name="Dichmann D.S."/>
            <person name="Dubchak I."/>
            <person name="Amaya E."/>
            <person name="Detter J.C."/>
            <person name="Fletcher R."/>
            <person name="Gerhard D.S."/>
            <person name="Goodstein D."/>
            <person name="Graves T."/>
            <person name="Grigoriev I.V."/>
            <person name="Grimwood J."/>
            <person name="Kawashima T."/>
            <person name="Lindquist E."/>
            <person name="Lucas S.M."/>
            <person name="Mead P.E."/>
            <person name="Mitros T."/>
            <person name="Ogino H."/>
            <person name="Ohta Y."/>
            <person name="Poliakov A.V."/>
            <person name="Pollet N."/>
            <person name="Robert J."/>
            <person name="Salamov A."/>
            <person name="Sater A.K."/>
            <person name="Schmutz J."/>
            <person name="Terry A."/>
            <person name="Vize P.D."/>
            <person name="Warren W.C."/>
            <person name="Wells D."/>
            <person name="Wills A."/>
            <person name="Wilson R.K."/>
            <person name="Zimmerman L.B."/>
            <person name="Zorn A.M."/>
            <person name="Grainger R."/>
            <person name="Grammer T."/>
            <person name="Khokha M.K."/>
            <person name="Richardson P.M."/>
            <person name="Rokhsar D.S."/>
        </authorList>
    </citation>
    <scope>NUCLEOTIDE SEQUENCE [LARGE SCALE GENOMIC DNA]</scope>
    <source>
        <strain evidence="2">Nigerian</strain>
    </source>
</reference>
<dbReference type="SUPFAM" id="SSF56219">
    <property type="entry name" value="DNase I-like"/>
    <property type="match status" value="1"/>
</dbReference>
<dbReference type="AlphaFoldDB" id="A0A803JQ02"/>
<accession>A0A803JQ02</accession>
<evidence type="ECO:0000313" key="2">
    <source>
        <dbReference type="Ensembl" id="ENSXETP00000110056"/>
    </source>
</evidence>
<feature type="domain" description="Reverse transcriptase" evidence="1">
    <location>
        <begin position="502"/>
        <end position="735"/>
    </location>
</feature>
<dbReference type="SUPFAM" id="SSF56672">
    <property type="entry name" value="DNA/RNA polymerases"/>
    <property type="match status" value="1"/>
</dbReference>
<dbReference type="InterPro" id="IPR036691">
    <property type="entry name" value="Endo/exonu/phosph_ase_sf"/>
</dbReference>
<dbReference type="PANTHER" id="PTHR31635">
    <property type="entry name" value="REVERSE TRANSCRIPTASE DOMAIN-CONTAINING PROTEIN-RELATED"/>
    <property type="match status" value="1"/>
</dbReference>